<evidence type="ECO:0000256" key="2">
    <source>
        <dbReference type="SAM" id="SignalP"/>
    </source>
</evidence>
<name>F1A437_DICPU</name>
<feature type="signal peptide" evidence="2">
    <location>
        <begin position="1"/>
        <end position="19"/>
    </location>
</feature>
<dbReference type="RefSeq" id="XP_003294431.1">
    <property type="nucleotide sequence ID" value="XM_003294383.1"/>
</dbReference>
<accession>F1A437</accession>
<dbReference type="InParanoid" id="F1A437"/>
<keyword evidence="1" id="KW-1133">Transmembrane helix</keyword>
<feature type="chain" id="PRO_5003265614" description="Transmembrane protein" evidence="2">
    <location>
        <begin position="20"/>
        <end position="424"/>
    </location>
</feature>
<protein>
    <recommendedName>
        <fullName evidence="5">Transmembrane protein</fullName>
    </recommendedName>
</protein>
<dbReference type="VEuPathDB" id="AmoebaDB:DICPUDRAFT_159427"/>
<keyword evidence="1" id="KW-0472">Membrane</keyword>
<dbReference type="KEGG" id="dpp:DICPUDRAFT_159427"/>
<dbReference type="OMA" id="PPINSIY"/>
<evidence type="ECO:0008006" key="5">
    <source>
        <dbReference type="Google" id="ProtNLM"/>
    </source>
</evidence>
<proteinExistence type="predicted"/>
<gene>
    <name evidence="3" type="ORF">DICPUDRAFT_159427</name>
</gene>
<sequence>MYCSNLILIVFYFIHYAFCNDKIVDQNFIEDTNYQQSNTILFLDNENKLYSNYYNQKAKLLNSFIPLKDSNILGSFSNDTVFFIGTEHLNNSFINNNKKQSLKNILIVDDANWRFHHSMALHDGSIEIYSMSYRELNNNNYLSISIHTLNQKTNFSDVIYLKQYPQITYSSNVVIDPNQIKNFKFCHDKVNNVYIALVQNKDNDTVVVQFREYVLEIYTIDTNEIQFNSIIFGNYRKFLILYGVNNNGSSQILQSYNLISNSSNTEMILTNITHQYNIVKTNDPQIFSFYKESESNLSNNVIVSCHLGESVNCQTKEIFLYSGIKSFSQAHPPINSIYLTYIAPSNKCANKAVLITIIVVPIISAILLSILGLIIYIRFFKKSATINQSLNYNNIINNNQYKKDYEFEKENEFDREEGAGYIKQ</sequence>
<organism evidence="3 4">
    <name type="scientific">Dictyostelium purpureum</name>
    <name type="common">Slime mold</name>
    <dbReference type="NCBI Taxonomy" id="5786"/>
    <lineage>
        <taxon>Eukaryota</taxon>
        <taxon>Amoebozoa</taxon>
        <taxon>Evosea</taxon>
        <taxon>Eumycetozoa</taxon>
        <taxon>Dictyostelia</taxon>
        <taxon>Dictyosteliales</taxon>
        <taxon>Dictyosteliaceae</taxon>
        <taxon>Dictyostelium</taxon>
    </lineage>
</organism>
<dbReference type="AlphaFoldDB" id="F1A437"/>
<keyword evidence="1" id="KW-0812">Transmembrane</keyword>
<dbReference type="EMBL" id="GL871495">
    <property type="protein sequence ID" value="EGC29047.1"/>
    <property type="molecule type" value="Genomic_DNA"/>
</dbReference>
<dbReference type="Proteomes" id="UP000001064">
    <property type="component" value="Unassembled WGS sequence"/>
</dbReference>
<keyword evidence="2" id="KW-0732">Signal</keyword>
<evidence type="ECO:0000256" key="1">
    <source>
        <dbReference type="SAM" id="Phobius"/>
    </source>
</evidence>
<evidence type="ECO:0000313" key="4">
    <source>
        <dbReference type="Proteomes" id="UP000001064"/>
    </source>
</evidence>
<keyword evidence="4" id="KW-1185">Reference proteome</keyword>
<reference evidence="4" key="1">
    <citation type="journal article" date="2011" name="Genome Biol.">
        <title>Comparative genomics of the social amoebae Dictyostelium discoideum and Dictyostelium purpureum.</title>
        <authorList>
            <consortium name="US DOE Joint Genome Institute (JGI-PGF)"/>
            <person name="Sucgang R."/>
            <person name="Kuo A."/>
            <person name="Tian X."/>
            <person name="Salerno W."/>
            <person name="Parikh A."/>
            <person name="Feasley C.L."/>
            <person name="Dalin E."/>
            <person name="Tu H."/>
            <person name="Huang E."/>
            <person name="Barry K."/>
            <person name="Lindquist E."/>
            <person name="Shapiro H."/>
            <person name="Bruce D."/>
            <person name="Schmutz J."/>
            <person name="Salamov A."/>
            <person name="Fey P."/>
            <person name="Gaudet P."/>
            <person name="Anjard C."/>
            <person name="Babu M.M."/>
            <person name="Basu S."/>
            <person name="Bushmanova Y."/>
            <person name="van der Wel H."/>
            <person name="Katoh-Kurasawa M."/>
            <person name="Dinh C."/>
            <person name="Coutinho P.M."/>
            <person name="Saito T."/>
            <person name="Elias M."/>
            <person name="Schaap P."/>
            <person name="Kay R.R."/>
            <person name="Henrissat B."/>
            <person name="Eichinger L."/>
            <person name="Rivero F."/>
            <person name="Putnam N.H."/>
            <person name="West C.M."/>
            <person name="Loomis W.F."/>
            <person name="Chisholm R.L."/>
            <person name="Shaulsky G."/>
            <person name="Strassmann J.E."/>
            <person name="Queller D.C."/>
            <person name="Kuspa A."/>
            <person name="Grigoriev I.V."/>
        </authorList>
    </citation>
    <scope>NUCLEOTIDE SEQUENCE [LARGE SCALE GENOMIC DNA]</scope>
    <source>
        <strain evidence="4">QSDP1</strain>
    </source>
</reference>
<dbReference type="GeneID" id="10506655"/>
<feature type="transmembrane region" description="Helical" evidence="1">
    <location>
        <begin position="352"/>
        <end position="377"/>
    </location>
</feature>
<dbReference type="FunCoup" id="F1A437">
    <property type="interactions" value="937"/>
</dbReference>
<evidence type="ECO:0000313" key="3">
    <source>
        <dbReference type="EMBL" id="EGC29047.1"/>
    </source>
</evidence>
<dbReference type="eggNOG" id="ENOG502RIEM">
    <property type="taxonomic scope" value="Eukaryota"/>
</dbReference>